<reference evidence="4 5" key="1">
    <citation type="submission" date="2018-06" db="EMBL/GenBank/DDBJ databases">
        <title>A transcriptomic atlas of mushroom development highlights an independent origin of complex multicellularity.</title>
        <authorList>
            <consortium name="DOE Joint Genome Institute"/>
            <person name="Krizsan K."/>
            <person name="Almasi E."/>
            <person name="Merenyi Z."/>
            <person name="Sahu N."/>
            <person name="Viragh M."/>
            <person name="Koszo T."/>
            <person name="Mondo S."/>
            <person name="Kiss B."/>
            <person name="Balint B."/>
            <person name="Kues U."/>
            <person name="Barry K."/>
            <person name="Hegedus J.C."/>
            <person name="Henrissat B."/>
            <person name="Johnson J."/>
            <person name="Lipzen A."/>
            <person name="Ohm R."/>
            <person name="Nagy I."/>
            <person name="Pangilinan J."/>
            <person name="Yan J."/>
            <person name="Xiong Y."/>
            <person name="Grigoriev I.V."/>
            <person name="Hibbett D.S."/>
            <person name="Nagy L.G."/>
        </authorList>
    </citation>
    <scope>NUCLEOTIDE SEQUENCE [LARGE SCALE GENOMIC DNA]</scope>
    <source>
        <strain evidence="4 5">SZMC22713</strain>
    </source>
</reference>
<dbReference type="GO" id="GO:0031380">
    <property type="term" value="C:nuclear RNA-directed RNA polymerase complex"/>
    <property type="evidence" value="ECO:0007669"/>
    <property type="project" value="TreeGrafter"/>
</dbReference>
<feature type="compositionally biased region" description="Low complexity" evidence="2">
    <location>
        <begin position="88"/>
        <end position="99"/>
    </location>
</feature>
<name>A0A4Y7QHS3_9AGAM</name>
<dbReference type="Proteomes" id="UP000294933">
    <property type="component" value="Unassembled WGS sequence"/>
</dbReference>
<gene>
    <name evidence="4" type="ORF">BD410DRAFT_763609</name>
</gene>
<keyword evidence="1" id="KW-0696">RNA-directed RNA polymerase</keyword>
<organism evidence="4 5">
    <name type="scientific">Rickenella mellea</name>
    <dbReference type="NCBI Taxonomy" id="50990"/>
    <lineage>
        <taxon>Eukaryota</taxon>
        <taxon>Fungi</taxon>
        <taxon>Dikarya</taxon>
        <taxon>Basidiomycota</taxon>
        <taxon>Agaricomycotina</taxon>
        <taxon>Agaricomycetes</taxon>
        <taxon>Hymenochaetales</taxon>
        <taxon>Rickenellaceae</taxon>
        <taxon>Rickenella</taxon>
    </lineage>
</organism>
<dbReference type="GO" id="GO:0003968">
    <property type="term" value="F:RNA-directed RNA polymerase activity"/>
    <property type="evidence" value="ECO:0007669"/>
    <property type="project" value="UniProtKB-KW"/>
</dbReference>
<feature type="domain" description="RDRP core" evidence="3">
    <location>
        <begin position="435"/>
        <end position="1060"/>
    </location>
</feature>
<feature type="region of interest" description="Disordered" evidence="2">
    <location>
        <begin position="167"/>
        <end position="228"/>
    </location>
</feature>
<comment type="similarity">
    <text evidence="1">Belongs to the RdRP family.</text>
</comment>
<keyword evidence="5" id="KW-1185">Reference proteome</keyword>
<dbReference type="GO" id="GO:0030422">
    <property type="term" value="P:siRNA processing"/>
    <property type="evidence" value="ECO:0007669"/>
    <property type="project" value="TreeGrafter"/>
</dbReference>
<evidence type="ECO:0000259" key="3">
    <source>
        <dbReference type="Pfam" id="PF05183"/>
    </source>
</evidence>
<dbReference type="InterPro" id="IPR007855">
    <property type="entry name" value="RDRP"/>
</dbReference>
<dbReference type="InterPro" id="IPR057596">
    <property type="entry name" value="RDRP_core"/>
</dbReference>
<keyword evidence="1" id="KW-0694">RNA-binding</keyword>
<accession>A0A4Y7QHS3</accession>
<dbReference type="PANTHER" id="PTHR23079">
    <property type="entry name" value="RNA-DEPENDENT RNA POLYMERASE"/>
    <property type="match status" value="1"/>
</dbReference>
<dbReference type="OrthoDB" id="10055769at2759"/>
<feature type="region of interest" description="Disordered" evidence="2">
    <location>
        <begin position="762"/>
        <end position="790"/>
    </location>
</feature>
<keyword evidence="1" id="KW-0808">Transferase</keyword>
<comment type="catalytic activity">
    <reaction evidence="1">
        <text>RNA(n) + a ribonucleoside 5'-triphosphate = RNA(n+1) + diphosphate</text>
        <dbReference type="Rhea" id="RHEA:21248"/>
        <dbReference type="Rhea" id="RHEA-COMP:14527"/>
        <dbReference type="Rhea" id="RHEA-COMP:17342"/>
        <dbReference type="ChEBI" id="CHEBI:33019"/>
        <dbReference type="ChEBI" id="CHEBI:61557"/>
        <dbReference type="ChEBI" id="CHEBI:140395"/>
        <dbReference type="EC" id="2.7.7.48"/>
    </reaction>
</comment>
<evidence type="ECO:0000313" key="5">
    <source>
        <dbReference type="Proteomes" id="UP000294933"/>
    </source>
</evidence>
<protein>
    <recommendedName>
        <fullName evidence="1">RNA-dependent RNA polymerase</fullName>
        <ecNumber evidence="1">2.7.7.48</ecNumber>
    </recommendedName>
</protein>
<feature type="region of interest" description="Disordered" evidence="2">
    <location>
        <begin position="1168"/>
        <end position="1196"/>
    </location>
</feature>
<dbReference type="PANTHER" id="PTHR23079:SF55">
    <property type="entry name" value="RNA-DIRECTED RNA POLYMERASE"/>
    <property type="match status" value="1"/>
</dbReference>
<sequence length="1295" mass="144867">MNSRDDREHFKSLDFEEFSRSQREWAELPQATSPSRDAVTKKDSKRERHRRKVDKAVGTNQGHSTNGGGVSKTAKEKARIPRVSPIVKPKASKASLASSQHSFYEGDDEFDKLMAAYDQAEEVEVEKLVEVPAAEKHPAQSPLRTSSVLSTQSFSSVSTNFSTATTISTAPTSANPSRTSSYASGNTPDHSKTMPADIHTATPPTPQSPSKIRRTTGSTSGVRVRTEVEPCPLTRKRSTLASSPEEIDDPFVTDHSSEASTARQPSAFMQSLLSNVPHTENIGAKTIDPRHNPNVTSDDPDYVIIAHEMDVQQAMEARKLPWAVQWEIARGISQGTWSWSDVTESKLDKLKGSNAEAAPLVAETIRADMPASTPRISKPDVSVLVELDREQDAILENRGRGLGLMGPWREKEKWYGGRIQQVARLSKSSKGKYEVRLGELEHRRSNRFARFLGSRHLLQLRIDKKLVTAEHGSIAAFVARRLLICGRIFYPFHAKDDRKTCAVYFVEVNKNFERCDARDQGDHLRLSWEQFMDWHNPLKYNRDQPMSKWSTRWALGLSTSVPVLEFNQDDIYYIGDEVATVDPPTGKPGAYQIMTDGCGFINQAALFAIAQVFGAKISVAVQGRIAGAKGVWVLHPNAEHRNLTDPPKIWIRASQNKINLPPNKPLDRSHRIFDLVRLTRLTTPSYLYAQTIMNMSHNGVEDSVFKKLFEDRLREEIEPLTNWNTPDEHKLLVKAVADAGKIVGSRMRREAGFSARALGYIRDDDNGSDEEPDVDEGEYNRGLVDRNPESGCPSTLHESIIEMLEAGFTPKQSPFLRDKIKWVVKSIIDSHVGKFHIPIAQSVEAFVVPDPFGILEEDQVYFRSSEPIRDPTQCLDPNSFIGEVLLTRNPTRVASDVRKVVAVQHDRLLTYVNVIVCPTKGRRSLASWLGGGDYDGDTVTIIADPSLVSGFSNPKFTQEPEKVMQSFKKEVERIPDFLTRVERMTVAEREKETIAPLLLGLFDSKVGLYSSFHENAVYVKGYDHPDTIRLAYTFTTCLDSAKTGLRIAQERFNMDSRKFGGDRPTCMQSLTPNNAGSLPSWTNKRPPERDLGLGKFILDVLLASGKKLKDELLAQYEHLPVDHHRADVQLLKPLVQMEAKVSYRNDLALLKKHIEKVFDSYRDEMPPSFALKSPRKQVSGGPPSRKPTSRSGASNIAKPHHMVVRDLAARFNKAVDGVEPDWFIPFIKASYAYKLAMTESGTLASSFPFDMAHKWLMILKSMGSEYGAVSSTADFADLKVQHAGIVRAQTQARVE</sequence>
<dbReference type="STRING" id="50990.A0A4Y7QHS3"/>
<feature type="compositionally biased region" description="Acidic residues" evidence="2">
    <location>
        <begin position="766"/>
        <end position="777"/>
    </location>
</feature>
<feature type="region of interest" description="Disordered" evidence="2">
    <location>
        <begin position="24"/>
        <end position="100"/>
    </location>
</feature>
<evidence type="ECO:0000256" key="2">
    <source>
        <dbReference type="SAM" id="MobiDB-lite"/>
    </source>
</evidence>
<evidence type="ECO:0000256" key="1">
    <source>
        <dbReference type="RuleBase" id="RU363098"/>
    </source>
</evidence>
<dbReference type="VEuPathDB" id="FungiDB:BD410DRAFT_763609"/>
<dbReference type="EMBL" id="ML170161">
    <property type="protein sequence ID" value="TDL26400.1"/>
    <property type="molecule type" value="Genomic_DNA"/>
</dbReference>
<evidence type="ECO:0000313" key="4">
    <source>
        <dbReference type="EMBL" id="TDL26400.1"/>
    </source>
</evidence>
<keyword evidence="1" id="KW-0548">Nucleotidyltransferase</keyword>
<dbReference type="GO" id="GO:0003723">
    <property type="term" value="F:RNA binding"/>
    <property type="evidence" value="ECO:0007669"/>
    <property type="project" value="UniProtKB-KW"/>
</dbReference>
<feature type="compositionally biased region" description="Polar residues" evidence="2">
    <location>
        <begin position="175"/>
        <end position="188"/>
    </location>
</feature>
<proteinExistence type="inferred from homology"/>
<dbReference type="Pfam" id="PF05183">
    <property type="entry name" value="RdRP"/>
    <property type="match status" value="1"/>
</dbReference>
<dbReference type="EC" id="2.7.7.48" evidence="1"/>